<dbReference type="Pfam" id="PF06946">
    <property type="entry name" value="Phage_holin_5_1"/>
    <property type="match status" value="1"/>
</dbReference>
<protein>
    <submittedName>
        <fullName evidence="2">Holin</fullName>
    </submittedName>
</protein>
<gene>
    <name evidence="2" type="ORF">ACFSY7_14070</name>
</gene>
<keyword evidence="1" id="KW-0472">Membrane</keyword>
<dbReference type="Proteomes" id="UP001597568">
    <property type="component" value="Unassembled WGS sequence"/>
</dbReference>
<dbReference type="EMBL" id="JBHUOR010000123">
    <property type="protein sequence ID" value="MFD2869618.1"/>
    <property type="molecule type" value="Genomic_DNA"/>
</dbReference>
<accession>A0ABW5Y2S2</accession>
<evidence type="ECO:0000313" key="3">
    <source>
        <dbReference type="Proteomes" id="UP001597568"/>
    </source>
</evidence>
<keyword evidence="1" id="KW-0812">Transmembrane</keyword>
<feature type="transmembrane region" description="Helical" evidence="1">
    <location>
        <begin position="58"/>
        <end position="76"/>
    </location>
</feature>
<sequence>MITLISFVLILLVITAAFTKFVMHTFEIKKRYVPATHLVVGIILGILARPFTDLGVELRFWAGAFTGLISAGLLDFETFKMIFSKKKGGK</sequence>
<keyword evidence="3" id="KW-1185">Reference proteome</keyword>
<proteinExistence type="predicted"/>
<evidence type="ECO:0000256" key="1">
    <source>
        <dbReference type="SAM" id="Phobius"/>
    </source>
</evidence>
<evidence type="ECO:0000313" key="2">
    <source>
        <dbReference type="EMBL" id="MFD2869618.1"/>
    </source>
</evidence>
<feature type="transmembrane region" description="Helical" evidence="1">
    <location>
        <begin position="35"/>
        <end position="52"/>
    </location>
</feature>
<comment type="caution">
    <text evidence="2">The sequence shown here is derived from an EMBL/GenBank/DDBJ whole genome shotgun (WGS) entry which is preliminary data.</text>
</comment>
<name>A0ABW5Y2S2_9BACL</name>
<dbReference type="InterPro" id="IPR009708">
    <property type="entry name" value="Phage_A118_holin/antiholin"/>
</dbReference>
<feature type="transmembrane region" description="Helical" evidence="1">
    <location>
        <begin position="6"/>
        <end position="23"/>
    </location>
</feature>
<keyword evidence="1" id="KW-1133">Transmembrane helix</keyword>
<reference evidence="3" key="1">
    <citation type="journal article" date="2019" name="Int. J. Syst. Evol. Microbiol.">
        <title>The Global Catalogue of Microorganisms (GCM) 10K type strain sequencing project: providing services to taxonomists for standard genome sequencing and annotation.</title>
        <authorList>
            <consortium name="The Broad Institute Genomics Platform"/>
            <consortium name="The Broad Institute Genome Sequencing Center for Infectious Disease"/>
            <person name="Wu L."/>
            <person name="Ma J."/>
        </authorList>
    </citation>
    <scope>NUCLEOTIDE SEQUENCE [LARGE SCALE GENOMIC DNA]</scope>
    <source>
        <strain evidence="3">KCTC 33522</strain>
    </source>
</reference>
<dbReference type="RefSeq" id="WP_380148267.1">
    <property type="nucleotide sequence ID" value="NZ_JBHUOR010000123.1"/>
</dbReference>
<organism evidence="2 3">
    <name type="scientific">Kurthia populi</name>
    <dbReference type="NCBI Taxonomy" id="1562132"/>
    <lineage>
        <taxon>Bacteria</taxon>
        <taxon>Bacillati</taxon>
        <taxon>Bacillota</taxon>
        <taxon>Bacilli</taxon>
        <taxon>Bacillales</taxon>
        <taxon>Caryophanaceae</taxon>
        <taxon>Kurthia</taxon>
    </lineage>
</organism>